<evidence type="ECO:0000313" key="2">
    <source>
        <dbReference type="EMBL" id="KAF2589327.1"/>
    </source>
</evidence>
<feature type="compositionally biased region" description="Basic and acidic residues" evidence="1">
    <location>
        <begin position="7"/>
        <end position="24"/>
    </location>
</feature>
<organism evidence="2">
    <name type="scientific">Brassica cretica</name>
    <name type="common">Mustard</name>
    <dbReference type="NCBI Taxonomy" id="69181"/>
    <lineage>
        <taxon>Eukaryota</taxon>
        <taxon>Viridiplantae</taxon>
        <taxon>Streptophyta</taxon>
        <taxon>Embryophyta</taxon>
        <taxon>Tracheophyta</taxon>
        <taxon>Spermatophyta</taxon>
        <taxon>Magnoliopsida</taxon>
        <taxon>eudicotyledons</taxon>
        <taxon>Gunneridae</taxon>
        <taxon>Pentapetalae</taxon>
        <taxon>rosids</taxon>
        <taxon>malvids</taxon>
        <taxon>Brassicales</taxon>
        <taxon>Brassicaceae</taxon>
        <taxon>Brassiceae</taxon>
        <taxon>Brassica</taxon>
    </lineage>
</organism>
<dbReference type="AlphaFoldDB" id="A0A8S9K639"/>
<feature type="region of interest" description="Disordered" evidence="1">
    <location>
        <begin position="1"/>
        <end position="27"/>
    </location>
</feature>
<dbReference type="EMBL" id="QGKY02000190">
    <property type="protein sequence ID" value="KAF2589327.1"/>
    <property type="molecule type" value="Genomic_DNA"/>
</dbReference>
<reference evidence="2" key="1">
    <citation type="submission" date="2019-12" db="EMBL/GenBank/DDBJ databases">
        <title>Genome sequencing and annotation of Brassica cretica.</title>
        <authorList>
            <person name="Studholme D.J."/>
            <person name="Sarris P.F."/>
        </authorList>
    </citation>
    <scope>NUCLEOTIDE SEQUENCE</scope>
    <source>
        <strain evidence="2">PFS-102/07</strain>
        <tissue evidence="2">Leaf</tissue>
    </source>
</reference>
<gene>
    <name evidence="2" type="ORF">F2Q70_00040458</name>
</gene>
<proteinExistence type="predicted"/>
<sequence>MFVGPFGEKEHGGGSASRVRENHSDASQLKLVTVERESYQSRWARHGQTENNYIIRGPNAQNEDNSPLLLELLRDVKTEATMTPDGHHDGFMARNKLHVGDLSLVVVVNREKEETRQRWLRSVGTV</sequence>
<name>A0A8S9K639_BRACR</name>
<evidence type="ECO:0000256" key="1">
    <source>
        <dbReference type="SAM" id="MobiDB-lite"/>
    </source>
</evidence>
<comment type="caution">
    <text evidence="2">The sequence shown here is derived from an EMBL/GenBank/DDBJ whole genome shotgun (WGS) entry which is preliminary data.</text>
</comment>
<accession>A0A8S9K639</accession>
<protein>
    <submittedName>
        <fullName evidence="2">Uncharacterized protein</fullName>
    </submittedName>
</protein>